<keyword evidence="3" id="KW-0067">ATP-binding</keyword>
<evidence type="ECO:0000313" key="6">
    <source>
        <dbReference type="Proteomes" id="UP001180536"/>
    </source>
</evidence>
<name>A0ABU1ZFD9_9BURK</name>
<dbReference type="Gene3D" id="3.30.300.160">
    <property type="entry name" value="Type II secretion system, protein E, N-terminal domain"/>
    <property type="match status" value="1"/>
</dbReference>
<evidence type="ECO:0000256" key="3">
    <source>
        <dbReference type="ARBA" id="ARBA00022840"/>
    </source>
</evidence>
<dbReference type="InterPro" id="IPR007831">
    <property type="entry name" value="T2SS_GspE_N"/>
</dbReference>
<dbReference type="Proteomes" id="UP001180536">
    <property type="component" value="Unassembled WGS sequence"/>
</dbReference>
<organism evidence="5 6">
    <name type="scientific">Pelomonas aquatica</name>
    <dbReference type="NCBI Taxonomy" id="431058"/>
    <lineage>
        <taxon>Bacteria</taxon>
        <taxon>Pseudomonadati</taxon>
        <taxon>Pseudomonadota</taxon>
        <taxon>Betaproteobacteria</taxon>
        <taxon>Burkholderiales</taxon>
        <taxon>Sphaerotilaceae</taxon>
        <taxon>Roseateles</taxon>
    </lineage>
</organism>
<evidence type="ECO:0000259" key="4">
    <source>
        <dbReference type="PROSITE" id="PS00662"/>
    </source>
</evidence>
<dbReference type="SUPFAM" id="SSF160246">
    <property type="entry name" value="EspE N-terminal domain-like"/>
    <property type="match status" value="1"/>
</dbReference>
<sequence length="575" mass="62761">MAETADTAAAPRPKLRLGDVLVEQQLISAEQLGQALELQRATGKKLGRILIEANLITEEALAHVLARQLRAPFVNLKTFPLKTDLVRLLPETPARRFRALVLEERGDTLLVAMADPLDLFGFDELAKILKRRLAMAVVADSQLPAVFDKHYRRSDEISGLAKALEKDIGDAVDFGALQASVGQEGAPVVRLLQSVFEDATRAGASDVHIEPQEGELLIRNRVDGILQTLTQADKRIAPALAQRLKLMAGLDISEKRLPQDGRFTLRLSDRTLDVRLSTMPSQYGESVVMRLLGQGSALRRLDQIGMPDDMLRRFRELLGRDSGMILVTGPTGSGKTSTLYAALAELDAEQQKIITAEDPIEYRLPGLTQVQVNDKIEFTFAKVLRAALRQDPDVILVGEMRDAETAEIGLRAAITGHLLLSTLHTKDTVSTPFRLLDMGAPPFMVATSLQAVLAQRLLRGVCKHCAEPHLPTPQEQAWVEQVLALNGETEPVKSVKGRGCAECNGTGTQGRRGIYEMLELDPDMALAIQKSDAGAFLAAARRALKGKTLADRSLALVREGKTSLAEAVRISVDTE</sequence>
<dbReference type="Gene3D" id="3.30.450.90">
    <property type="match status" value="1"/>
</dbReference>
<comment type="similarity">
    <text evidence="1">Belongs to the GSP E family.</text>
</comment>
<protein>
    <submittedName>
        <fullName evidence="5">MSHA biogenesis protein MshE</fullName>
    </submittedName>
</protein>
<dbReference type="CDD" id="cd01129">
    <property type="entry name" value="PulE-GspE-like"/>
    <property type="match status" value="1"/>
</dbReference>
<dbReference type="InterPro" id="IPR001482">
    <property type="entry name" value="T2SS/T4SS_dom"/>
</dbReference>
<keyword evidence="6" id="KW-1185">Reference proteome</keyword>
<dbReference type="Pfam" id="PF05157">
    <property type="entry name" value="MshEN"/>
    <property type="match status" value="1"/>
</dbReference>
<dbReference type="InterPro" id="IPR027417">
    <property type="entry name" value="P-loop_NTPase"/>
</dbReference>
<dbReference type="EMBL" id="JAVDXQ010000008">
    <property type="protein sequence ID" value="MDR7299352.1"/>
    <property type="molecule type" value="Genomic_DNA"/>
</dbReference>
<keyword evidence="2" id="KW-0547">Nucleotide-binding</keyword>
<evidence type="ECO:0000256" key="1">
    <source>
        <dbReference type="ARBA" id="ARBA00006611"/>
    </source>
</evidence>
<evidence type="ECO:0000313" key="5">
    <source>
        <dbReference type="EMBL" id="MDR7299352.1"/>
    </source>
</evidence>
<dbReference type="RefSeq" id="WP_310348979.1">
    <property type="nucleotide sequence ID" value="NZ_JAVDXQ010000008.1"/>
</dbReference>
<dbReference type="Gene3D" id="3.40.50.300">
    <property type="entry name" value="P-loop containing nucleotide triphosphate hydrolases"/>
    <property type="match status" value="1"/>
</dbReference>
<dbReference type="SUPFAM" id="SSF52540">
    <property type="entry name" value="P-loop containing nucleoside triphosphate hydrolases"/>
    <property type="match status" value="1"/>
</dbReference>
<dbReference type="InterPro" id="IPR037257">
    <property type="entry name" value="T2SS_E_N_sf"/>
</dbReference>
<dbReference type="SMART" id="SM00382">
    <property type="entry name" value="AAA"/>
    <property type="match status" value="1"/>
</dbReference>
<dbReference type="Pfam" id="PF00437">
    <property type="entry name" value="T2SSE"/>
    <property type="match status" value="1"/>
</dbReference>
<reference evidence="5 6" key="1">
    <citation type="submission" date="2023-07" db="EMBL/GenBank/DDBJ databases">
        <title>Sorghum-associated microbial communities from plants grown in Nebraska, USA.</title>
        <authorList>
            <person name="Schachtman D."/>
        </authorList>
    </citation>
    <scope>NUCLEOTIDE SEQUENCE [LARGE SCALE GENOMIC DNA]</scope>
    <source>
        <strain evidence="5 6">BE310</strain>
    </source>
</reference>
<accession>A0ABU1ZFD9</accession>
<gene>
    <name evidence="5" type="ORF">J2X16_004722</name>
</gene>
<dbReference type="InterPro" id="IPR003593">
    <property type="entry name" value="AAA+_ATPase"/>
</dbReference>
<comment type="caution">
    <text evidence="5">The sequence shown here is derived from an EMBL/GenBank/DDBJ whole genome shotgun (WGS) entry which is preliminary data.</text>
</comment>
<dbReference type="PANTHER" id="PTHR30258:SF29">
    <property type="entry name" value="MSHA PILUS ASSEMBLY ATPASE MSHE"/>
    <property type="match status" value="1"/>
</dbReference>
<proteinExistence type="inferred from homology"/>
<feature type="domain" description="Bacterial type II secretion system protein E" evidence="4">
    <location>
        <begin position="388"/>
        <end position="402"/>
    </location>
</feature>
<evidence type="ECO:0000256" key="2">
    <source>
        <dbReference type="ARBA" id="ARBA00022741"/>
    </source>
</evidence>
<dbReference type="PROSITE" id="PS00662">
    <property type="entry name" value="T2SP_E"/>
    <property type="match status" value="1"/>
</dbReference>
<dbReference type="PANTHER" id="PTHR30258">
    <property type="entry name" value="TYPE II SECRETION SYSTEM PROTEIN GSPE-RELATED"/>
    <property type="match status" value="1"/>
</dbReference>